<dbReference type="RefSeq" id="WP_182495122.1">
    <property type="nucleotide sequence ID" value="NZ_BAAAKT010000002.1"/>
</dbReference>
<evidence type="ECO:0000256" key="1">
    <source>
        <dbReference type="SAM" id="MobiDB-lite"/>
    </source>
</evidence>
<dbReference type="AlphaFoldDB" id="A0A839FW17"/>
<feature type="region of interest" description="Disordered" evidence="1">
    <location>
        <begin position="21"/>
        <end position="126"/>
    </location>
</feature>
<evidence type="ECO:0008006" key="5">
    <source>
        <dbReference type="Google" id="ProtNLM"/>
    </source>
</evidence>
<evidence type="ECO:0000256" key="2">
    <source>
        <dbReference type="SAM" id="SignalP"/>
    </source>
</evidence>
<dbReference type="Proteomes" id="UP000546252">
    <property type="component" value="Unassembled WGS sequence"/>
</dbReference>
<reference evidence="3 4" key="1">
    <citation type="submission" date="2020-08" db="EMBL/GenBank/DDBJ databases">
        <title>Sequencing the genomes of 1000 actinobacteria strains.</title>
        <authorList>
            <person name="Klenk H.-P."/>
        </authorList>
    </citation>
    <scope>NUCLEOTIDE SEQUENCE [LARGE SCALE GENOMIC DNA]</scope>
    <source>
        <strain evidence="3 4">DSM 19081</strain>
    </source>
</reference>
<protein>
    <recommendedName>
        <fullName evidence="5">AMIN domain-containing protein</fullName>
    </recommendedName>
</protein>
<feature type="chain" id="PRO_5032615883" description="AMIN domain-containing protein" evidence="2">
    <location>
        <begin position="26"/>
        <end position="154"/>
    </location>
</feature>
<gene>
    <name evidence="3" type="ORF">HNR24_000900</name>
</gene>
<feature type="compositionally biased region" description="Polar residues" evidence="1">
    <location>
        <begin position="35"/>
        <end position="44"/>
    </location>
</feature>
<evidence type="ECO:0000313" key="3">
    <source>
        <dbReference type="EMBL" id="MBA8920967.1"/>
    </source>
</evidence>
<comment type="caution">
    <text evidence="3">The sequence shown here is derived from an EMBL/GenBank/DDBJ whole genome shotgun (WGS) entry which is preliminary data.</text>
</comment>
<feature type="compositionally biased region" description="Acidic residues" evidence="1">
    <location>
        <begin position="71"/>
        <end position="105"/>
    </location>
</feature>
<accession>A0A839FW17</accession>
<name>A0A839FW17_9MICC</name>
<evidence type="ECO:0000313" key="4">
    <source>
        <dbReference type="Proteomes" id="UP000546252"/>
    </source>
</evidence>
<sequence>MMPHPTFFAAAIAASTLALTSCGTADEEPDPAASTPEQSPSAQEPASGVAGEDDAGNSHENPEAETPAPESDPEPSEDGALSGDDDADPDEEAEEGDEPQPEPEPEAFNPEEFSLEGVQQEVEPGDIADLGDFTAVRHGFHDDPAQIIIDVATP</sequence>
<dbReference type="EMBL" id="JACJIH010000001">
    <property type="protein sequence ID" value="MBA8920967.1"/>
    <property type="molecule type" value="Genomic_DNA"/>
</dbReference>
<proteinExistence type="predicted"/>
<organism evidence="3 4">
    <name type="scientific">Nesterenkonia jeotgali</name>
    <dbReference type="NCBI Taxonomy" id="317018"/>
    <lineage>
        <taxon>Bacteria</taxon>
        <taxon>Bacillati</taxon>
        <taxon>Actinomycetota</taxon>
        <taxon>Actinomycetes</taxon>
        <taxon>Micrococcales</taxon>
        <taxon>Micrococcaceae</taxon>
        <taxon>Nesterenkonia</taxon>
    </lineage>
</organism>
<feature type="signal peptide" evidence="2">
    <location>
        <begin position="1"/>
        <end position="25"/>
    </location>
</feature>
<keyword evidence="2" id="KW-0732">Signal</keyword>